<dbReference type="RefSeq" id="XP_031563195.1">
    <property type="nucleotide sequence ID" value="XM_031707335.1"/>
</dbReference>
<keyword evidence="13" id="KW-1185">Reference proteome</keyword>
<dbReference type="RefSeq" id="XP_031563197.1">
    <property type="nucleotide sequence ID" value="XM_031707337.1"/>
</dbReference>
<dbReference type="GeneID" id="116298783"/>
<dbReference type="PRINTS" id="PR00237">
    <property type="entry name" value="GPCRRHODOPSN"/>
</dbReference>
<evidence type="ECO:0000256" key="10">
    <source>
        <dbReference type="SAM" id="MobiDB-lite"/>
    </source>
</evidence>
<feature type="domain" description="G-protein coupled receptors family 1 profile" evidence="12">
    <location>
        <begin position="51"/>
        <end position="370"/>
    </location>
</feature>
<dbReference type="GO" id="GO:0005886">
    <property type="term" value="C:plasma membrane"/>
    <property type="evidence" value="ECO:0007669"/>
    <property type="project" value="UniProtKB-SubCell"/>
</dbReference>
<feature type="transmembrane region" description="Helical" evidence="11">
    <location>
        <begin position="72"/>
        <end position="92"/>
    </location>
</feature>
<dbReference type="PANTHER" id="PTHR22752:SF14">
    <property type="entry name" value="G-PROTEIN COUPLED RECEPTORS FAMILY 1 PROFILE DOMAIN-CONTAINING PROTEIN"/>
    <property type="match status" value="1"/>
</dbReference>
<evidence type="ECO:0000256" key="11">
    <source>
        <dbReference type="SAM" id="Phobius"/>
    </source>
</evidence>
<evidence type="ECO:0000313" key="17">
    <source>
        <dbReference type="RefSeq" id="XP_031563197.1"/>
    </source>
</evidence>
<dbReference type="SUPFAM" id="SSF81321">
    <property type="entry name" value="Family A G protein-coupled receptor-like"/>
    <property type="match status" value="1"/>
</dbReference>
<evidence type="ECO:0000313" key="13">
    <source>
        <dbReference type="Proteomes" id="UP000515163"/>
    </source>
</evidence>
<evidence type="ECO:0000256" key="9">
    <source>
        <dbReference type="RuleBase" id="RU000688"/>
    </source>
</evidence>
<keyword evidence="6 11" id="KW-0472">Membrane</keyword>
<dbReference type="OrthoDB" id="10071887at2759"/>
<dbReference type="InterPro" id="IPR000276">
    <property type="entry name" value="GPCR_Rhodpsn"/>
</dbReference>
<proteinExistence type="inferred from homology"/>
<protein>
    <submittedName>
        <fullName evidence="14 15">Probable G-protein coupled receptor No18</fullName>
    </submittedName>
</protein>
<evidence type="ECO:0000259" key="12">
    <source>
        <dbReference type="PROSITE" id="PS50262"/>
    </source>
</evidence>
<feature type="transmembrane region" description="Helical" evidence="11">
    <location>
        <begin position="151"/>
        <end position="173"/>
    </location>
</feature>
<keyword evidence="4 11" id="KW-1133">Transmembrane helix</keyword>
<evidence type="ECO:0000313" key="15">
    <source>
        <dbReference type="RefSeq" id="XP_031563194.1"/>
    </source>
</evidence>
<keyword evidence="2" id="KW-1003">Cell membrane</keyword>
<feature type="region of interest" description="Disordered" evidence="10">
    <location>
        <begin position="247"/>
        <end position="282"/>
    </location>
</feature>
<dbReference type="CDD" id="cd14967">
    <property type="entry name" value="7tmA_amine_R-like"/>
    <property type="match status" value="1"/>
</dbReference>
<evidence type="ECO:0000256" key="7">
    <source>
        <dbReference type="ARBA" id="ARBA00023170"/>
    </source>
</evidence>
<dbReference type="SMART" id="SM01381">
    <property type="entry name" value="7TM_GPCR_Srsx"/>
    <property type="match status" value="1"/>
</dbReference>
<dbReference type="GO" id="GO:0004930">
    <property type="term" value="F:G protein-coupled receptor activity"/>
    <property type="evidence" value="ECO:0007669"/>
    <property type="project" value="UniProtKB-KW"/>
</dbReference>
<comment type="similarity">
    <text evidence="9">Belongs to the G-protein coupled receptor 1 family.</text>
</comment>
<feature type="transmembrane region" description="Helical" evidence="11">
    <location>
        <begin position="34"/>
        <end position="60"/>
    </location>
</feature>
<evidence type="ECO:0000256" key="1">
    <source>
        <dbReference type="ARBA" id="ARBA00004651"/>
    </source>
</evidence>
<feature type="transmembrane region" description="Helical" evidence="11">
    <location>
        <begin position="318"/>
        <end position="343"/>
    </location>
</feature>
<dbReference type="PANTHER" id="PTHR22752">
    <property type="entry name" value="G PROTEIN-COUPLED RECEPTOR"/>
    <property type="match status" value="1"/>
</dbReference>
<comment type="subcellular location">
    <subcellularLocation>
        <location evidence="1">Cell membrane</location>
        <topology evidence="1">Multi-pass membrane protein</topology>
    </subcellularLocation>
</comment>
<feature type="transmembrane region" description="Helical" evidence="11">
    <location>
        <begin position="193"/>
        <end position="218"/>
    </location>
</feature>
<dbReference type="RefSeq" id="XP_031563193.1">
    <property type="nucleotide sequence ID" value="XM_031707333.1"/>
</dbReference>
<evidence type="ECO:0000256" key="6">
    <source>
        <dbReference type="ARBA" id="ARBA00023136"/>
    </source>
</evidence>
<sequence length="399" mass="46079">MNFTISVNLNNTLNFTEWRTNGSLDYDKRSSMAVLAQAASLAVIMFSSIFGNILILLAIYINRHLREITSVFIANLACADLLLSLIGMPFTLASSITYNWIFGEHVCRFHGMANGIFCFASMLSLAAVSFERFVAITKPLKYRLIMTQKTVTIMIVYVWFQSIFCALLPVFGWSRYTYVRNESMCTGDWPSDIPYVLFLFALNFFFPLIIMSYCYYHIFKTAIDHSKRIKTATECIGVLDKIEQRQKPKDNELESNVREEDIAKEMTKEEDLAQNKSTKKEHDFAQVKSIEIEINTSQENKRQRTEKKYKQDKKAAKTLLLVMGTFLFCWFPHVLGMTCLLFPSCPWPDEFFATTTWLAMMNSGCNPIIYGLLNRRFRQSFKKLIFCGKLGRRIENAES</sequence>
<evidence type="ECO:0000256" key="4">
    <source>
        <dbReference type="ARBA" id="ARBA00022989"/>
    </source>
</evidence>
<accession>A0A6P8IC15</accession>
<gene>
    <name evidence="14 15 16 17" type="primary">LOC116298783</name>
</gene>
<name>A0A6P8IC15_ACTTE</name>
<dbReference type="AlphaFoldDB" id="A0A6P8IC15"/>
<feature type="transmembrane region" description="Helical" evidence="11">
    <location>
        <begin position="355"/>
        <end position="373"/>
    </location>
</feature>
<dbReference type="RefSeq" id="XP_031563194.1">
    <property type="nucleotide sequence ID" value="XM_031707334.1"/>
</dbReference>
<reference evidence="14 15" key="1">
    <citation type="submission" date="2025-04" db="UniProtKB">
        <authorList>
            <consortium name="RefSeq"/>
        </authorList>
    </citation>
    <scope>IDENTIFICATION</scope>
    <source>
        <tissue evidence="14 15">Tentacle</tissue>
    </source>
</reference>
<dbReference type="InterPro" id="IPR017452">
    <property type="entry name" value="GPCR_Rhodpsn_7TM"/>
</dbReference>
<keyword evidence="7 9" id="KW-0675">Receptor</keyword>
<keyword evidence="5 9" id="KW-0297">G-protein coupled receptor</keyword>
<evidence type="ECO:0000256" key="8">
    <source>
        <dbReference type="ARBA" id="ARBA00023224"/>
    </source>
</evidence>
<evidence type="ECO:0000256" key="5">
    <source>
        <dbReference type="ARBA" id="ARBA00023040"/>
    </source>
</evidence>
<evidence type="ECO:0000313" key="16">
    <source>
        <dbReference type="RefSeq" id="XP_031563195.1"/>
    </source>
</evidence>
<feature type="transmembrane region" description="Helical" evidence="11">
    <location>
        <begin position="112"/>
        <end position="130"/>
    </location>
</feature>
<dbReference type="Proteomes" id="UP000515163">
    <property type="component" value="Unplaced"/>
</dbReference>
<keyword evidence="3 9" id="KW-0812">Transmembrane</keyword>
<dbReference type="KEGG" id="aten:116298783"/>
<evidence type="ECO:0000313" key="14">
    <source>
        <dbReference type="RefSeq" id="XP_031563193.1"/>
    </source>
</evidence>
<organism evidence="13 17">
    <name type="scientific">Actinia tenebrosa</name>
    <name type="common">Australian red waratah sea anemone</name>
    <dbReference type="NCBI Taxonomy" id="6105"/>
    <lineage>
        <taxon>Eukaryota</taxon>
        <taxon>Metazoa</taxon>
        <taxon>Cnidaria</taxon>
        <taxon>Anthozoa</taxon>
        <taxon>Hexacorallia</taxon>
        <taxon>Actiniaria</taxon>
        <taxon>Actiniidae</taxon>
        <taxon>Actinia</taxon>
    </lineage>
</organism>
<dbReference type="Pfam" id="PF00001">
    <property type="entry name" value="7tm_1"/>
    <property type="match status" value="1"/>
</dbReference>
<evidence type="ECO:0000256" key="3">
    <source>
        <dbReference type="ARBA" id="ARBA00022692"/>
    </source>
</evidence>
<dbReference type="PROSITE" id="PS50262">
    <property type="entry name" value="G_PROTEIN_RECEP_F1_2"/>
    <property type="match status" value="1"/>
</dbReference>
<evidence type="ECO:0000256" key="2">
    <source>
        <dbReference type="ARBA" id="ARBA00022475"/>
    </source>
</evidence>
<keyword evidence="8 9" id="KW-0807">Transducer</keyword>
<dbReference type="Gene3D" id="1.20.1070.10">
    <property type="entry name" value="Rhodopsin 7-helix transmembrane proteins"/>
    <property type="match status" value="1"/>
</dbReference>
<dbReference type="PROSITE" id="PS00237">
    <property type="entry name" value="G_PROTEIN_RECEP_F1_1"/>
    <property type="match status" value="1"/>
</dbReference>